<protein>
    <submittedName>
        <fullName evidence="11">FtsQ-type POTRA domain-containing protein</fullName>
    </submittedName>
</protein>
<dbReference type="PANTHER" id="PTHR37820">
    <property type="entry name" value="CELL DIVISION PROTEIN DIVIB"/>
    <property type="match status" value="1"/>
</dbReference>
<gene>
    <name evidence="11" type="ORF">K8F61_02495</name>
</gene>
<evidence type="ECO:0000256" key="2">
    <source>
        <dbReference type="ARBA" id="ARBA00022475"/>
    </source>
</evidence>
<comment type="subcellular location">
    <subcellularLocation>
        <location evidence="1">Membrane</location>
    </subcellularLocation>
</comment>
<dbReference type="InterPro" id="IPR034746">
    <property type="entry name" value="POTRA"/>
</dbReference>
<keyword evidence="7" id="KW-0131">Cell cycle</keyword>
<dbReference type="InterPro" id="IPR050487">
    <property type="entry name" value="FtsQ_DivIB"/>
</dbReference>
<evidence type="ECO:0000256" key="3">
    <source>
        <dbReference type="ARBA" id="ARBA00022618"/>
    </source>
</evidence>
<keyword evidence="12" id="KW-1185">Reference proteome</keyword>
<dbReference type="PANTHER" id="PTHR37820:SF1">
    <property type="entry name" value="CELL DIVISION PROTEIN FTSQ"/>
    <property type="match status" value="1"/>
</dbReference>
<keyword evidence="6 9" id="KW-0472">Membrane</keyword>
<evidence type="ECO:0000256" key="5">
    <source>
        <dbReference type="ARBA" id="ARBA00022989"/>
    </source>
</evidence>
<evidence type="ECO:0000256" key="1">
    <source>
        <dbReference type="ARBA" id="ARBA00004370"/>
    </source>
</evidence>
<sequence>MAPLLPGLIRPSSSPQPAPSPADREGPAEPGVSDGRLSPRDVWRAAKARRRTLRAEIRRFTQRSRRRRLAWIGGIAAVLAIVLGSAATAYSPLFALEKITVVGTHALNPEEVAEALSGQKGTPLALISSSEVKEALVAFPLIETYQLEAKPPHELTVRIVERTPVGVVSSEAGFTVVDGAGIALSTTTERPPGYALIEVEGGTGSKPFTAAGTVMRALPEELRGQVEKVTASSVDDVTLALSSGATVVWGSAEDSGRKALILSKLMAAQPERALYDVSSPDAAVVG</sequence>
<dbReference type="EMBL" id="CP082781">
    <property type="protein sequence ID" value="UGS28426.1"/>
    <property type="molecule type" value="Genomic_DNA"/>
</dbReference>
<proteinExistence type="predicted"/>
<evidence type="ECO:0000256" key="7">
    <source>
        <dbReference type="ARBA" id="ARBA00023306"/>
    </source>
</evidence>
<name>A0ABY3RZC5_9MICO</name>
<dbReference type="Pfam" id="PF03799">
    <property type="entry name" value="FtsQ_DivIB_C"/>
    <property type="match status" value="1"/>
</dbReference>
<dbReference type="Pfam" id="PF08478">
    <property type="entry name" value="POTRA_1"/>
    <property type="match status" value="1"/>
</dbReference>
<feature type="region of interest" description="Disordered" evidence="8">
    <location>
        <begin position="1"/>
        <end position="40"/>
    </location>
</feature>
<keyword evidence="2" id="KW-1003">Cell membrane</keyword>
<evidence type="ECO:0000256" key="4">
    <source>
        <dbReference type="ARBA" id="ARBA00022692"/>
    </source>
</evidence>
<reference evidence="11 12" key="1">
    <citation type="submission" date="2023-01" db="EMBL/GenBank/DDBJ databases">
        <title>Characterization of estradiol degrading bacteria Microbacterium sp. MZT7 and reveal degrading genes through genome analysis.</title>
        <authorList>
            <person name="Hao P."/>
            <person name="Gao Y."/>
        </authorList>
    </citation>
    <scope>NUCLEOTIDE SEQUENCE [LARGE SCALE GENOMIC DNA]</scope>
    <source>
        <strain evidence="11 12">MZT7</strain>
    </source>
</reference>
<evidence type="ECO:0000313" key="11">
    <source>
        <dbReference type="EMBL" id="UGS28426.1"/>
    </source>
</evidence>
<organism evidence="11 12">
    <name type="scientific">Microbacterium resistens</name>
    <dbReference type="NCBI Taxonomy" id="156977"/>
    <lineage>
        <taxon>Bacteria</taxon>
        <taxon>Bacillati</taxon>
        <taxon>Actinomycetota</taxon>
        <taxon>Actinomycetes</taxon>
        <taxon>Micrococcales</taxon>
        <taxon>Microbacteriaceae</taxon>
        <taxon>Microbacterium</taxon>
    </lineage>
</organism>
<evidence type="ECO:0000256" key="9">
    <source>
        <dbReference type="SAM" id="Phobius"/>
    </source>
</evidence>
<keyword evidence="5 9" id="KW-1133">Transmembrane helix</keyword>
<keyword evidence="4 9" id="KW-0812">Transmembrane</keyword>
<evidence type="ECO:0000259" key="10">
    <source>
        <dbReference type="PROSITE" id="PS51779"/>
    </source>
</evidence>
<dbReference type="PROSITE" id="PS51779">
    <property type="entry name" value="POTRA"/>
    <property type="match status" value="1"/>
</dbReference>
<evidence type="ECO:0000313" key="12">
    <source>
        <dbReference type="Proteomes" id="UP001199642"/>
    </source>
</evidence>
<feature type="transmembrane region" description="Helical" evidence="9">
    <location>
        <begin position="69"/>
        <end position="90"/>
    </location>
</feature>
<evidence type="ECO:0000256" key="6">
    <source>
        <dbReference type="ARBA" id="ARBA00023136"/>
    </source>
</evidence>
<evidence type="ECO:0000256" key="8">
    <source>
        <dbReference type="SAM" id="MobiDB-lite"/>
    </source>
</evidence>
<dbReference type="Gene3D" id="3.10.20.310">
    <property type="entry name" value="membrane protein fhac"/>
    <property type="match status" value="1"/>
</dbReference>
<feature type="domain" description="POTRA" evidence="10">
    <location>
        <begin position="94"/>
        <end position="162"/>
    </location>
</feature>
<keyword evidence="3" id="KW-0132">Cell division</keyword>
<accession>A0ABY3RZC5</accession>
<dbReference type="InterPro" id="IPR005548">
    <property type="entry name" value="Cell_div_FtsQ/DivIB_C"/>
</dbReference>
<dbReference type="InterPro" id="IPR013685">
    <property type="entry name" value="POTRA_FtsQ_type"/>
</dbReference>
<dbReference type="Proteomes" id="UP001199642">
    <property type="component" value="Chromosome"/>
</dbReference>